<evidence type="ECO:0000313" key="5">
    <source>
        <dbReference type="EMBL" id="RJL21224.1"/>
    </source>
</evidence>
<evidence type="ECO:0000256" key="1">
    <source>
        <dbReference type="ARBA" id="ARBA00022603"/>
    </source>
</evidence>
<dbReference type="InterPro" id="IPR052190">
    <property type="entry name" value="Euk-Arch_PrmC-MTase"/>
</dbReference>
<dbReference type="GO" id="GO:0032259">
    <property type="term" value="P:methylation"/>
    <property type="evidence" value="ECO:0007669"/>
    <property type="project" value="UniProtKB-KW"/>
</dbReference>
<dbReference type="GO" id="GO:0008276">
    <property type="term" value="F:protein methyltransferase activity"/>
    <property type="evidence" value="ECO:0007669"/>
    <property type="project" value="TreeGrafter"/>
</dbReference>
<proteinExistence type="predicted"/>
<dbReference type="CDD" id="cd02440">
    <property type="entry name" value="AdoMet_MTases"/>
    <property type="match status" value="1"/>
</dbReference>
<dbReference type="Proteomes" id="UP000265768">
    <property type="component" value="Unassembled WGS sequence"/>
</dbReference>
<evidence type="ECO:0000256" key="3">
    <source>
        <dbReference type="ARBA" id="ARBA00022691"/>
    </source>
</evidence>
<keyword evidence="2 5" id="KW-0808">Transferase</keyword>
<keyword evidence="3" id="KW-0949">S-adenosyl-L-methionine</keyword>
<dbReference type="EMBL" id="QZEY01000026">
    <property type="protein sequence ID" value="RJL21224.1"/>
    <property type="molecule type" value="Genomic_DNA"/>
</dbReference>
<dbReference type="SUPFAM" id="SSF53335">
    <property type="entry name" value="S-adenosyl-L-methionine-dependent methyltransferases"/>
    <property type="match status" value="1"/>
</dbReference>
<gene>
    <name evidence="5" type="ORF">D5H75_37800</name>
</gene>
<dbReference type="RefSeq" id="WP_119931434.1">
    <property type="nucleotide sequence ID" value="NZ_QZEY01000026.1"/>
</dbReference>
<reference evidence="5 6" key="1">
    <citation type="submission" date="2018-09" db="EMBL/GenBank/DDBJ databases">
        <title>YIM 75507 draft genome.</title>
        <authorList>
            <person name="Tang S."/>
            <person name="Feng Y."/>
        </authorList>
    </citation>
    <scope>NUCLEOTIDE SEQUENCE [LARGE SCALE GENOMIC DNA]</scope>
    <source>
        <strain evidence="5 6">YIM 75507</strain>
    </source>
</reference>
<feature type="domain" description="Methyltransferase small" evidence="4">
    <location>
        <begin position="40"/>
        <end position="142"/>
    </location>
</feature>
<organism evidence="5 6">
    <name type="scientific">Bailinhaonella thermotolerans</name>
    <dbReference type="NCBI Taxonomy" id="1070861"/>
    <lineage>
        <taxon>Bacteria</taxon>
        <taxon>Bacillati</taxon>
        <taxon>Actinomycetota</taxon>
        <taxon>Actinomycetes</taxon>
        <taxon>Streptosporangiales</taxon>
        <taxon>Streptosporangiaceae</taxon>
        <taxon>Bailinhaonella</taxon>
    </lineage>
</organism>
<evidence type="ECO:0000256" key="2">
    <source>
        <dbReference type="ARBA" id="ARBA00022679"/>
    </source>
</evidence>
<dbReference type="GO" id="GO:0008757">
    <property type="term" value="F:S-adenosylmethionine-dependent methyltransferase activity"/>
    <property type="evidence" value="ECO:0007669"/>
    <property type="project" value="TreeGrafter"/>
</dbReference>
<evidence type="ECO:0000313" key="6">
    <source>
        <dbReference type="Proteomes" id="UP000265768"/>
    </source>
</evidence>
<dbReference type="OrthoDB" id="267914at2"/>
<dbReference type="InterPro" id="IPR029063">
    <property type="entry name" value="SAM-dependent_MTases_sf"/>
</dbReference>
<dbReference type="InterPro" id="IPR007848">
    <property type="entry name" value="Small_mtfrase_dom"/>
</dbReference>
<evidence type="ECO:0000259" key="4">
    <source>
        <dbReference type="Pfam" id="PF05175"/>
    </source>
</evidence>
<dbReference type="AlphaFoldDB" id="A0A3A4A381"/>
<dbReference type="Gene3D" id="3.40.50.150">
    <property type="entry name" value="Vaccinia Virus protein VP39"/>
    <property type="match status" value="1"/>
</dbReference>
<name>A0A3A4A381_9ACTN</name>
<comment type="caution">
    <text evidence="5">The sequence shown here is derived from an EMBL/GenBank/DDBJ whole genome shotgun (WGS) entry which is preliminary data.</text>
</comment>
<dbReference type="GO" id="GO:0035657">
    <property type="term" value="C:eRF1 methyltransferase complex"/>
    <property type="evidence" value="ECO:0007669"/>
    <property type="project" value="TreeGrafter"/>
</dbReference>
<keyword evidence="6" id="KW-1185">Reference proteome</keyword>
<accession>A0A3A4A381</accession>
<sequence>MTRDNRPVADGVVESESLIARMQAAGASTFRLLGREWELDAGVFSPAYTYATAFYSRSIRYPIGGRFLEIGCGAGVTAVEAALAGCRAVHAVDICPRAVANTLRNAARHDAQGVTAAVSDVFGAIDDDARYDAIFWNIPYVAVPSSHSLASALSRSVFDVEHRSCHAYLSGLRDHLAPGGTAYLGFGDIGDLGALESIAAEHGWEVHLIAAGAGEPDPQVEHRLYELLDSGRKRAR</sequence>
<keyword evidence="1 5" id="KW-0489">Methyltransferase</keyword>
<dbReference type="PANTHER" id="PTHR45875">
    <property type="entry name" value="METHYLTRANSFERASE N6AMT1"/>
    <property type="match status" value="1"/>
</dbReference>
<protein>
    <submittedName>
        <fullName evidence="5">Methyltransferase domain-containing protein</fullName>
    </submittedName>
</protein>
<dbReference type="PANTHER" id="PTHR45875:SF1">
    <property type="entry name" value="METHYLTRANSFERASE N6AMT1"/>
    <property type="match status" value="1"/>
</dbReference>
<dbReference type="Pfam" id="PF05175">
    <property type="entry name" value="MTS"/>
    <property type="match status" value="1"/>
</dbReference>